<evidence type="ECO:0000256" key="1">
    <source>
        <dbReference type="SAM" id="MobiDB-lite"/>
    </source>
</evidence>
<proteinExistence type="predicted"/>
<reference evidence="3" key="1">
    <citation type="submission" date="2021-05" db="EMBL/GenBank/DDBJ databases">
        <authorList>
            <person name="Alioto T."/>
            <person name="Alioto T."/>
            <person name="Gomez Garrido J."/>
        </authorList>
    </citation>
    <scope>NUCLEOTIDE SEQUENCE</scope>
</reference>
<feature type="compositionally biased region" description="Polar residues" evidence="1">
    <location>
        <begin position="212"/>
        <end position="221"/>
    </location>
</feature>
<evidence type="ECO:0000313" key="3">
    <source>
        <dbReference type="EMBL" id="CAG6626133.1"/>
    </source>
</evidence>
<feature type="transmembrane region" description="Helical" evidence="2">
    <location>
        <begin position="20"/>
        <end position="41"/>
    </location>
</feature>
<keyword evidence="2" id="KW-1133">Transmembrane helix</keyword>
<evidence type="ECO:0000256" key="2">
    <source>
        <dbReference type="SAM" id="Phobius"/>
    </source>
</evidence>
<keyword evidence="2" id="KW-0472">Membrane</keyword>
<name>A0A8D8VK85_9HEMI</name>
<sequence>MRNKTHESHYLYFQCKKMLFFSLLHNFFVQFLSYINFHFVSSVPSLSRLRLDLSLSLSRVSQFYVLRMRCFLFCRAAFEHFVRVSAAERRRAERIMNGGSLGRNFNRNHFNAHVGGAQENHYESLERSRTFSSPVNSYKSDTGSVSSSGEKRRTSLRNYSMHYLKNLKKYSTWKNSQGSITRVLGFHKSRPSDTSSVREETSSCLEGVNPMASPSTSSEGSFNAALRPESPQSVTAVATMRRRPPHRRHRRVKSIGDISVTPTPVTPV</sequence>
<feature type="region of interest" description="Disordered" evidence="1">
    <location>
        <begin position="133"/>
        <end position="152"/>
    </location>
</feature>
<dbReference type="EMBL" id="HBUF01061832">
    <property type="protein sequence ID" value="CAG6626133.1"/>
    <property type="molecule type" value="Transcribed_RNA"/>
</dbReference>
<feature type="compositionally biased region" description="Polar residues" evidence="1">
    <location>
        <begin position="133"/>
        <end position="148"/>
    </location>
</feature>
<dbReference type="AlphaFoldDB" id="A0A8D8VK85"/>
<keyword evidence="2" id="KW-0812">Transmembrane</keyword>
<feature type="region of interest" description="Disordered" evidence="1">
    <location>
        <begin position="205"/>
        <end position="268"/>
    </location>
</feature>
<organism evidence="3">
    <name type="scientific">Cacopsylla melanoneura</name>
    <dbReference type="NCBI Taxonomy" id="428564"/>
    <lineage>
        <taxon>Eukaryota</taxon>
        <taxon>Metazoa</taxon>
        <taxon>Ecdysozoa</taxon>
        <taxon>Arthropoda</taxon>
        <taxon>Hexapoda</taxon>
        <taxon>Insecta</taxon>
        <taxon>Pterygota</taxon>
        <taxon>Neoptera</taxon>
        <taxon>Paraneoptera</taxon>
        <taxon>Hemiptera</taxon>
        <taxon>Sternorrhyncha</taxon>
        <taxon>Psylloidea</taxon>
        <taxon>Psyllidae</taxon>
        <taxon>Psyllinae</taxon>
        <taxon>Cacopsylla</taxon>
    </lineage>
</organism>
<feature type="compositionally biased region" description="Basic residues" evidence="1">
    <location>
        <begin position="240"/>
        <end position="253"/>
    </location>
</feature>
<accession>A0A8D8VK85</accession>
<protein>
    <submittedName>
        <fullName evidence="3">Uncharacterized protein</fullName>
    </submittedName>
</protein>